<accession>A0A9X0D753</accession>
<protein>
    <submittedName>
        <fullName evidence="1">Uncharacterized protein</fullName>
    </submittedName>
</protein>
<comment type="caution">
    <text evidence="1">The sequence shown here is derived from an EMBL/GenBank/DDBJ whole genome shotgun (WGS) entry which is preliminary data.</text>
</comment>
<reference evidence="1" key="1">
    <citation type="submission" date="2023-01" db="EMBL/GenBank/DDBJ databases">
        <title>Genome assembly of the deep-sea coral Lophelia pertusa.</title>
        <authorList>
            <person name="Herrera S."/>
            <person name="Cordes E."/>
        </authorList>
    </citation>
    <scope>NUCLEOTIDE SEQUENCE</scope>
    <source>
        <strain evidence="1">USNM1676648</strain>
        <tissue evidence="1">Polyp</tissue>
    </source>
</reference>
<evidence type="ECO:0000313" key="2">
    <source>
        <dbReference type="Proteomes" id="UP001163046"/>
    </source>
</evidence>
<dbReference type="EMBL" id="MU825443">
    <property type="protein sequence ID" value="KAJ7389021.1"/>
    <property type="molecule type" value="Genomic_DNA"/>
</dbReference>
<dbReference type="AlphaFoldDB" id="A0A9X0D753"/>
<gene>
    <name evidence="1" type="ORF">OS493_034155</name>
</gene>
<evidence type="ECO:0000313" key="1">
    <source>
        <dbReference type="EMBL" id="KAJ7389021.1"/>
    </source>
</evidence>
<proteinExistence type="predicted"/>
<keyword evidence="2" id="KW-1185">Reference proteome</keyword>
<dbReference type="OrthoDB" id="413313at2759"/>
<name>A0A9X0D753_9CNID</name>
<dbReference type="Proteomes" id="UP001163046">
    <property type="component" value="Unassembled WGS sequence"/>
</dbReference>
<sequence length="223" mass="24815">MPRLRRLIILTAVVVLLLLGIALQLQFVPLVPIVQKYLGEHRNQSNISQFLVRQTSPTTVSPLTFLNASKEGPTLDPILYPFQGDEIKCKPHRPDKAGTEQIVRHYGQPGRVENRKCDETHYADICSFHVTESGDNKLSCDAKVCGSSDAQIASVNPEMGKAVSDWKPLPKDTMTATVQEAIKTNLEKGFSFLFIRCGSIFQALTFPPILKKVEDGKREVVLI</sequence>
<organism evidence="1 2">
    <name type="scientific">Desmophyllum pertusum</name>
    <dbReference type="NCBI Taxonomy" id="174260"/>
    <lineage>
        <taxon>Eukaryota</taxon>
        <taxon>Metazoa</taxon>
        <taxon>Cnidaria</taxon>
        <taxon>Anthozoa</taxon>
        <taxon>Hexacorallia</taxon>
        <taxon>Scleractinia</taxon>
        <taxon>Caryophylliina</taxon>
        <taxon>Caryophylliidae</taxon>
        <taxon>Desmophyllum</taxon>
    </lineage>
</organism>